<feature type="transmembrane region" description="Helical" evidence="9">
    <location>
        <begin position="286"/>
        <end position="310"/>
    </location>
</feature>
<proteinExistence type="inferred from homology"/>
<dbReference type="Pfam" id="PF10034">
    <property type="entry name" value="Dpy19"/>
    <property type="match status" value="1"/>
</dbReference>
<feature type="transmembrane region" description="Helical" evidence="9">
    <location>
        <begin position="401"/>
        <end position="420"/>
    </location>
</feature>
<dbReference type="GO" id="GO:0005637">
    <property type="term" value="C:nuclear inner membrane"/>
    <property type="evidence" value="ECO:0007669"/>
    <property type="project" value="TreeGrafter"/>
</dbReference>
<protein>
    <submittedName>
        <fullName evidence="10">Dpy-19 like C-mannosyltransferase 3</fullName>
    </submittedName>
</protein>
<keyword evidence="5 9" id="KW-0812">Transmembrane</keyword>
<dbReference type="GO" id="GO:0000030">
    <property type="term" value="F:mannosyltransferase activity"/>
    <property type="evidence" value="ECO:0007669"/>
    <property type="project" value="TreeGrafter"/>
</dbReference>
<evidence type="ECO:0000256" key="5">
    <source>
        <dbReference type="ARBA" id="ARBA00022692"/>
    </source>
</evidence>
<organism evidence="10">
    <name type="scientific">Stegastes partitus</name>
    <name type="common">bicolor damselfish</name>
    <dbReference type="NCBI Taxonomy" id="144197"/>
    <lineage>
        <taxon>Eukaryota</taxon>
        <taxon>Metazoa</taxon>
        <taxon>Chordata</taxon>
        <taxon>Craniata</taxon>
        <taxon>Vertebrata</taxon>
        <taxon>Euteleostomi</taxon>
        <taxon>Actinopterygii</taxon>
        <taxon>Neopterygii</taxon>
        <taxon>Teleostei</taxon>
        <taxon>Neoteleostei</taxon>
        <taxon>Acanthomorphata</taxon>
        <taxon>Ovalentaria</taxon>
        <taxon>Pomacentridae</taxon>
        <taxon>Stegastes</taxon>
    </lineage>
</organism>
<dbReference type="InterPro" id="IPR018732">
    <property type="entry name" value="Dpy-19/Dpy-19-like"/>
</dbReference>
<comment type="subcellular location">
    <subcellularLocation>
        <location evidence="1">Membrane</location>
        <topology evidence="1">Multi-pass membrane protein</topology>
    </subcellularLocation>
</comment>
<evidence type="ECO:0000256" key="2">
    <source>
        <dbReference type="ARBA" id="ARBA00008744"/>
    </source>
</evidence>
<feature type="transmembrane region" description="Helical" evidence="9">
    <location>
        <begin position="163"/>
        <end position="182"/>
    </location>
</feature>
<evidence type="ECO:0000256" key="6">
    <source>
        <dbReference type="ARBA" id="ARBA00022989"/>
    </source>
</evidence>
<feature type="transmembrane region" description="Helical" evidence="9">
    <location>
        <begin position="465"/>
        <end position="486"/>
    </location>
</feature>
<feature type="compositionally biased region" description="Basic residues" evidence="8">
    <location>
        <begin position="1"/>
        <end position="10"/>
    </location>
</feature>
<evidence type="ECO:0000256" key="8">
    <source>
        <dbReference type="SAM" id="MobiDB-lite"/>
    </source>
</evidence>
<dbReference type="Ensembl" id="ENSSPAT00000000231.1">
    <property type="protein sequence ID" value="ENSSPAP00000000226.1"/>
    <property type="gene ID" value="ENSSPAG00000000158.1"/>
</dbReference>
<feature type="region of interest" description="Disordered" evidence="8">
    <location>
        <begin position="1"/>
        <end position="20"/>
    </location>
</feature>
<gene>
    <name evidence="10" type="primary">DPY19L3</name>
</gene>
<comment type="similarity">
    <text evidence="2">Belongs to the dpy-19 family.</text>
</comment>
<keyword evidence="3" id="KW-0328">Glycosyltransferase</keyword>
<evidence type="ECO:0000256" key="7">
    <source>
        <dbReference type="ARBA" id="ARBA00023136"/>
    </source>
</evidence>
<dbReference type="PANTHER" id="PTHR31488:SF4">
    <property type="entry name" value="C-MANNOSYLTRANSFERASE DPY19L3-RELATED"/>
    <property type="match status" value="1"/>
</dbReference>
<feature type="transmembrane region" description="Helical" evidence="9">
    <location>
        <begin position="498"/>
        <end position="516"/>
    </location>
</feature>
<name>A0A3B4YZ68_9TELE</name>
<accession>A0A3B4YZ68</accession>
<dbReference type="GeneTree" id="ENSGT00530000063023"/>
<evidence type="ECO:0000256" key="3">
    <source>
        <dbReference type="ARBA" id="ARBA00022676"/>
    </source>
</evidence>
<evidence type="ECO:0000256" key="9">
    <source>
        <dbReference type="SAM" id="Phobius"/>
    </source>
</evidence>
<sequence>MTALRQRKGSKGKEPTLGAEFQPQQPNSIIWTSVGWSVSVGLGLLCCIYVATLHENDLWFSNIKEVEREISFRTECGLYYSYYKQMLQAPSIQEGLSELIHDNLTESKRTINLLQRMNIYQEVFLSVLYRLLPIQSYLEPVYFYIYTVFSLQAVYVIALYLTAWLLSGSWLAGTLTGIWYILNRVDTTRVEFTISLRENWSLPFLALQVTTITCYLRPQLTALQQKVMVWLMYVTTFCFCLTWQFNQFILLVQAFIIYTLDCADFLTTTQVTTLYLVQVSGLLSVWLLQFCNSMILGSLVLSFIVAALFIRHCQSGLKTGNLLVRLGKVLLHSATVLLLTFTINYLAKKALQLRSDEHIFKFIKSKFALGPTRDFDASLYLCEEAFGLLPLDTLERLAGTLLLYPYIITLLLLSAMLAVAALQNLRKGAGEGRLVAFRPDVAYNLLHTLFYGLLAFSTMRMKYIWTGHMCAVAAYGVCGTELWTLLLNTLRCNTKLRLVRYAVPLVMIGCLYYKFWPKVMEELSELREFYDPDTVELMTWISTKTPKQAVFAGSMQLLAGVKLCTGRVLTNHPHYEDKDLRERTRQVYQVYARRSPEEVYDILRAVGADYVVLENSICYERRHRRGCRLRDLLDLANGHIMDGPGEDDPDLIPATHPRFCEAIKTDTASYTALFTRTFQNKTFHVYRIKKKRKKSAKGSSEPSVTQ</sequence>
<evidence type="ECO:0000313" key="10">
    <source>
        <dbReference type="Ensembl" id="ENSSPAP00000000226.1"/>
    </source>
</evidence>
<feature type="transmembrane region" description="Helical" evidence="9">
    <location>
        <begin position="29"/>
        <end position="51"/>
    </location>
</feature>
<feature type="transmembrane region" description="Helical" evidence="9">
    <location>
        <begin position="322"/>
        <end position="347"/>
    </location>
</feature>
<keyword evidence="4" id="KW-0808">Transferase</keyword>
<keyword evidence="6 9" id="KW-1133">Transmembrane helix</keyword>
<feature type="transmembrane region" description="Helical" evidence="9">
    <location>
        <begin position="230"/>
        <end position="258"/>
    </location>
</feature>
<evidence type="ECO:0000256" key="4">
    <source>
        <dbReference type="ARBA" id="ARBA00022679"/>
    </source>
</evidence>
<keyword evidence="7 9" id="KW-0472">Membrane</keyword>
<dbReference type="AlphaFoldDB" id="A0A3B4YZ68"/>
<dbReference type="PANTHER" id="PTHR31488">
    <property type="entry name" value="DPY-19-LIKE 1, LIKE (H. SAPIENS)"/>
    <property type="match status" value="1"/>
</dbReference>
<dbReference type="STRING" id="144197.ENSSPAP00000000226"/>
<reference evidence="10" key="1">
    <citation type="submission" date="2023-09" db="UniProtKB">
        <authorList>
            <consortium name="Ensembl"/>
        </authorList>
    </citation>
    <scope>IDENTIFICATION</scope>
</reference>
<evidence type="ECO:0000256" key="1">
    <source>
        <dbReference type="ARBA" id="ARBA00004141"/>
    </source>
</evidence>